<dbReference type="HOGENOM" id="CLU_526424_0_0_2"/>
<dbReference type="EMBL" id="CP002098">
    <property type="protein sequence ID" value="ADM27321.1"/>
    <property type="molecule type" value="Genomic_DNA"/>
</dbReference>
<feature type="transmembrane region" description="Helical" evidence="1">
    <location>
        <begin position="15"/>
        <end position="34"/>
    </location>
</feature>
<dbReference type="KEGG" id="iag:Igag_0483"/>
<dbReference type="AlphaFoldDB" id="E0SRX1"/>
<evidence type="ECO:0000313" key="3">
    <source>
        <dbReference type="Proteomes" id="UP000001304"/>
    </source>
</evidence>
<organism evidence="2 3">
    <name type="scientific">Ignisphaera aggregans (strain DSM 17230 / JCM 13409 / AQ1.S1)</name>
    <dbReference type="NCBI Taxonomy" id="583356"/>
    <lineage>
        <taxon>Archaea</taxon>
        <taxon>Thermoproteota</taxon>
        <taxon>Thermoprotei</taxon>
        <taxon>Desulfurococcales</taxon>
        <taxon>Desulfurococcaceae</taxon>
        <taxon>Ignisphaera</taxon>
    </lineage>
</organism>
<keyword evidence="1" id="KW-0472">Membrane</keyword>
<reference evidence="2 3" key="1">
    <citation type="journal article" date="2010" name="Stand. Genomic Sci.">
        <title>Complete genome sequence of Ignisphaera aggregans type strain (AQ1.S1).</title>
        <authorList>
            <person name="Goker M."/>
            <person name="Held B."/>
            <person name="Lapidus A."/>
            <person name="Nolan M."/>
            <person name="Spring S."/>
            <person name="Yasawong M."/>
            <person name="Lucas S."/>
            <person name="Glavina Del Rio T."/>
            <person name="Tice H."/>
            <person name="Cheng J.F."/>
            <person name="Goodwin L."/>
            <person name="Tapia R."/>
            <person name="Pitluck S."/>
            <person name="Liolios K."/>
            <person name="Ivanova N."/>
            <person name="Mavromatis K."/>
            <person name="Mikhailova N."/>
            <person name="Pati A."/>
            <person name="Chen A."/>
            <person name="Palaniappan K."/>
            <person name="Brambilla E."/>
            <person name="Land M."/>
            <person name="Hauser L."/>
            <person name="Chang Y.J."/>
            <person name="Jeffries C.D."/>
            <person name="Brettin T."/>
            <person name="Detter J.C."/>
            <person name="Han C."/>
            <person name="Rohde M."/>
            <person name="Sikorski J."/>
            <person name="Woyke T."/>
            <person name="Bristow J."/>
            <person name="Eisen J.A."/>
            <person name="Markowitz V."/>
            <person name="Hugenholtz P."/>
            <person name="Kyrpides N.C."/>
            <person name="Klenk H.P."/>
        </authorList>
    </citation>
    <scope>NUCLEOTIDE SEQUENCE [LARGE SCALE GENOMIC DNA]</scope>
    <source>
        <strain evidence="3">DSM 17230 / JCM 13409 / AQ1.S1</strain>
    </source>
</reference>
<accession>E0SRX1</accession>
<evidence type="ECO:0000313" key="2">
    <source>
        <dbReference type="EMBL" id="ADM27321.1"/>
    </source>
</evidence>
<keyword evidence="1" id="KW-1133">Transmembrane helix</keyword>
<name>E0SRX1_IGNAA</name>
<keyword evidence="3" id="KW-1185">Reference proteome</keyword>
<keyword evidence="1" id="KW-0812">Transmembrane</keyword>
<proteinExistence type="predicted"/>
<dbReference type="Proteomes" id="UP000001304">
    <property type="component" value="Chromosome"/>
</dbReference>
<evidence type="ECO:0000256" key="1">
    <source>
        <dbReference type="SAM" id="Phobius"/>
    </source>
</evidence>
<sequence length="573" mass="62868">MAIDIINRFGKKRTAILLAIAIAIPIIAITTISIPPPGIYIELNLLENINGRLRNLNMNSIGVAISILATAPPNYNGSDFVPIYAGRYSGESIYIPAEGKLLDISRAWEKEHMIHNAKIDEFEYGLIIFVHILNLTAIKNGDYRNIEISRYVDTITVKPIDIINGRAVEYRVSMEMGNKRITRTLSIGRKYLSVEFRIPGMVKIYAASSVDSQQSLIGDERRWCIHLVADKTSQYPSLCYERKMYIAPENMSRYLPQGYVSPCIPDSSRTCMKIPIMIIENIGSRSGMVTGAIGLPVIYRSNVNLVWAVGNFVKSIYGAIPLVSSINVGGATISDFYRLSAGGCITIPNSVCWRWIFARPIYAIYSTYYVWLSEYISQFLGGLDTYTCIQQGMCVYTNDTAISSITYLGYAIESDGKKEIISNASLGYPPSALISFIFRGTSSSNATKLNVGEEITLADIIGKYGPSYIFGIGIPVGAIAAYFINAIASSANPALLEFVSAFSVGITQSTPMGIEGGLEGRIRNYGSAAGKVSVGYDVPVVVYVRVSSYEYVMGSYRFKVPIGIYFTVFGASA</sequence>
<gene>
    <name evidence="2" type="ordered locus">Igag_0483</name>
</gene>
<dbReference type="BioCyc" id="IAGG583356:GHAH-487-MONOMER"/>
<protein>
    <submittedName>
        <fullName evidence="2">Uncharacterized protein</fullName>
    </submittedName>
</protein>